<sequence length="200" mass="21289">MTAATGPDLPVGKRTAFEPPARLAEHEPLQRRMRRPAATSFGAVLAVLRAIAGAIWLAAVALNWSAIEREFDLQLGGAAEAAASDVARSVVLLIGGTVLLIDLVLAVLIWFGSNWARITVMLFATINIGVAAIDSFTGDTEVTIRTTFLTVAIDILILLALSSRDARAWARLRRHGRHAAASHPRRPVGDDPEDAPATAS</sequence>
<dbReference type="Proteomes" id="UP001260072">
    <property type="component" value="Unassembled WGS sequence"/>
</dbReference>
<reference evidence="4" key="1">
    <citation type="submission" date="2023-07" db="EMBL/GenBank/DDBJ databases">
        <title>Description of three actinobacteria isolated from air of manufacturing shop in a pharmaceutical factory.</title>
        <authorList>
            <person name="Zhang D.-F."/>
        </authorList>
    </citation>
    <scope>NUCLEOTIDE SEQUENCE [LARGE SCALE GENOMIC DNA]</scope>
    <source>
        <strain evidence="4">CCTCC AB 2011122</strain>
    </source>
</reference>
<keyword evidence="2" id="KW-0812">Transmembrane</keyword>
<feature type="transmembrane region" description="Helical" evidence="2">
    <location>
        <begin position="41"/>
        <end position="66"/>
    </location>
</feature>
<dbReference type="EMBL" id="JAVKGS010000001">
    <property type="protein sequence ID" value="MDR5690877.1"/>
    <property type="molecule type" value="Genomic_DNA"/>
</dbReference>
<evidence type="ECO:0000313" key="3">
    <source>
        <dbReference type="EMBL" id="MDR5690877.1"/>
    </source>
</evidence>
<dbReference type="RefSeq" id="WP_310519562.1">
    <property type="nucleotide sequence ID" value="NZ_BAABBS010000004.1"/>
</dbReference>
<keyword evidence="2" id="KW-1133">Transmembrane helix</keyword>
<protein>
    <submittedName>
        <fullName evidence="3">Uncharacterized protein</fullName>
    </submittedName>
</protein>
<feature type="transmembrane region" description="Helical" evidence="2">
    <location>
        <begin position="86"/>
        <end position="111"/>
    </location>
</feature>
<name>A0ABU1FHN0_9MICO</name>
<feature type="region of interest" description="Disordered" evidence="1">
    <location>
        <begin position="180"/>
        <end position="200"/>
    </location>
</feature>
<proteinExistence type="predicted"/>
<feature type="transmembrane region" description="Helical" evidence="2">
    <location>
        <begin position="142"/>
        <end position="161"/>
    </location>
</feature>
<evidence type="ECO:0000313" key="4">
    <source>
        <dbReference type="Proteomes" id="UP001260072"/>
    </source>
</evidence>
<gene>
    <name evidence="3" type="ORF">RH861_02250</name>
</gene>
<organism evidence="3 4">
    <name type="scientific">Agromyces indicus</name>
    <dbReference type="NCBI Taxonomy" id="758919"/>
    <lineage>
        <taxon>Bacteria</taxon>
        <taxon>Bacillati</taxon>
        <taxon>Actinomycetota</taxon>
        <taxon>Actinomycetes</taxon>
        <taxon>Micrococcales</taxon>
        <taxon>Microbacteriaceae</taxon>
        <taxon>Agromyces</taxon>
    </lineage>
</organism>
<feature type="transmembrane region" description="Helical" evidence="2">
    <location>
        <begin position="118"/>
        <end position="136"/>
    </location>
</feature>
<comment type="caution">
    <text evidence="3">The sequence shown here is derived from an EMBL/GenBank/DDBJ whole genome shotgun (WGS) entry which is preliminary data.</text>
</comment>
<evidence type="ECO:0000256" key="1">
    <source>
        <dbReference type="SAM" id="MobiDB-lite"/>
    </source>
</evidence>
<keyword evidence="2" id="KW-0472">Membrane</keyword>
<evidence type="ECO:0000256" key="2">
    <source>
        <dbReference type="SAM" id="Phobius"/>
    </source>
</evidence>
<keyword evidence="4" id="KW-1185">Reference proteome</keyword>
<accession>A0ABU1FHN0</accession>